<name>A0ABW3S219_9BACL</name>
<sequence length="90" mass="10434">MFSFQQYDKVDTVFWSELVLKLPDNYHYPDSAFLPMQDPLLSSFPFIKNPHTLIPGVELEDADLWQSLTSKLPNNYSIPDTAVIKRLCEI</sequence>
<dbReference type="Proteomes" id="UP001597262">
    <property type="component" value="Unassembled WGS sequence"/>
</dbReference>
<organism evidence="1 2">
    <name type="scientific">Paenibacillus puldeungensis</name>
    <dbReference type="NCBI Taxonomy" id="696536"/>
    <lineage>
        <taxon>Bacteria</taxon>
        <taxon>Bacillati</taxon>
        <taxon>Bacillota</taxon>
        <taxon>Bacilli</taxon>
        <taxon>Bacillales</taxon>
        <taxon>Paenibacillaceae</taxon>
        <taxon>Paenibacillus</taxon>
    </lineage>
</organism>
<reference evidence="2" key="1">
    <citation type="journal article" date="2019" name="Int. J. Syst. Evol. Microbiol.">
        <title>The Global Catalogue of Microorganisms (GCM) 10K type strain sequencing project: providing services to taxonomists for standard genome sequencing and annotation.</title>
        <authorList>
            <consortium name="The Broad Institute Genomics Platform"/>
            <consortium name="The Broad Institute Genome Sequencing Center for Infectious Disease"/>
            <person name="Wu L."/>
            <person name="Ma J."/>
        </authorList>
    </citation>
    <scope>NUCLEOTIDE SEQUENCE [LARGE SCALE GENOMIC DNA]</scope>
    <source>
        <strain evidence="2">CCUG 59189</strain>
    </source>
</reference>
<evidence type="ECO:0000313" key="1">
    <source>
        <dbReference type="EMBL" id="MFD1178272.1"/>
    </source>
</evidence>
<dbReference type="EMBL" id="JBHTLM010000015">
    <property type="protein sequence ID" value="MFD1178272.1"/>
    <property type="molecule type" value="Genomic_DNA"/>
</dbReference>
<protein>
    <submittedName>
        <fullName evidence="1">Uncharacterized protein</fullName>
    </submittedName>
</protein>
<keyword evidence="2" id="KW-1185">Reference proteome</keyword>
<accession>A0ABW3S219</accession>
<gene>
    <name evidence="1" type="ORF">ACFQ3W_18510</name>
</gene>
<dbReference type="RefSeq" id="WP_379320714.1">
    <property type="nucleotide sequence ID" value="NZ_JBHTLM010000015.1"/>
</dbReference>
<evidence type="ECO:0000313" key="2">
    <source>
        <dbReference type="Proteomes" id="UP001597262"/>
    </source>
</evidence>
<comment type="caution">
    <text evidence="1">The sequence shown here is derived from an EMBL/GenBank/DDBJ whole genome shotgun (WGS) entry which is preliminary data.</text>
</comment>
<proteinExistence type="predicted"/>